<reference evidence="1" key="1">
    <citation type="submission" date="2012-02" db="EMBL/GenBank/DDBJ databases">
        <title>The complete genome of Solitalea canadensis DSM 3403.</title>
        <authorList>
            <consortium name="US DOE Joint Genome Institute (JGI-PGF)"/>
            <person name="Lucas S."/>
            <person name="Copeland A."/>
            <person name="Lapidus A."/>
            <person name="Glavina del Rio T."/>
            <person name="Dalin E."/>
            <person name="Tice H."/>
            <person name="Bruce D."/>
            <person name="Goodwin L."/>
            <person name="Pitluck S."/>
            <person name="Peters L."/>
            <person name="Ovchinnikova G."/>
            <person name="Lu M."/>
            <person name="Kyrpides N."/>
            <person name="Mavromatis K."/>
            <person name="Ivanova N."/>
            <person name="Brettin T."/>
            <person name="Detter J.C."/>
            <person name="Han C."/>
            <person name="Larimer F."/>
            <person name="Land M."/>
            <person name="Hauser L."/>
            <person name="Markowitz V."/>
            <person name="Cheng J.-F."/>
            <person name="Hugenholtz P."/>
            <person name="Woyke T."/>
            <person name="Wu D."/>
            <person name="Spring S."/>
            <person name="Schroeder M."/>
            <person name="Kopitz M."/>
            <person name="Brambilla E."/>
            <person name="Klenk H.-P."/>
            <person name="Eisen J.A."/>
        </authorList>
    </citation>
    <scope>NUCLEOTIDE SEQUENCE</scope>
    <source>
        <strain evidence="1">DSM 3403</strain>
    </source>
</reference>
<dbReference type="EMBL" id="CP003349">
    <property type="protein sequence ID" value="AFD08169.1"/>
    <property type="molecule type" value="Genomic_DNA"/>
</dbReference>
<sequence>MFLLENFLLYQRFYYASFQLIKEFIPFSDLLGFLSLYKFIKKHSFETQQPCYSYNHNKPKSTMNRRSFLSAFDSYFFVPSSARVAAPPVSDIQRPTSTLAPQTVWGEEEAKHLVRRATFGASKKLVNYVQGLGLQGAVNKLLISLSAPNPPQNATEDNFSNPTDSWTIKANANGESNGQRLNSLRAWWFGLMLEQDYSKPEGFNVREKMTLFWHNHFVTESQIVDEAHYCYQYNALLRKNAIGSYRTLLEEITVNPAMLRYLNGDSNTAFNPNENYGRELLELFSIGKGPQTADPIGDYTFYNEDDVKAATRVLTGWRHQVQADNTISSYFTPQFHDQKAKQFSARFKNYIIQPAGETEYKTLVDMILTQSEDPLAAAKFICRRLYRYFVYYQIDQFTEDNIIAPLAQTLFNSNFEFKPVLQQLFLSQHFYDVLNRGCVIKNPIDYVAGVCKEFDVDTNGSVDTPQAKYNAWFKLYEEAMEMQLNLLDPPGVSGWAGYGQEPSYHEYWINSDTMYQRKGFTDHIVTGVDANGLMLSIHPLDFLKKNLSQAEIIDARVMIDKITGFLLPAVLPLTQAQKDILLFDALLMGLSTDPNYWTTNWSKYTANGSTMEVTQMLNSFFTYLLAMPEYHLS</sequence>
<evidence type="ECO:0000313" key="2">
    <source>
        <dbReference type="Proteomes" id="UP000007590"/>
    </source>
</evidence>
<dbReference type="eggNOG" id="COG5267">
    <property type="taxonomic scope" value="Bacteria"/>
</dbReference>
<protein>
    <recommendedName>
        <fullName evidence="3">DUF1800 domain-containing protein</fullName>
    </recommendedName>
</protein>
<keyword evidence="2" id="KW-1185">Reference proteome</keyword>
<evidence type="ECO:0000313" key="1">
    <source>
        <dbReference type="EMBL" id="AFD08169.1"/>
    </source>
</evidence>
<dbReference type="Proteomes" id="UP000007590">
    <property type="component" value="Chromosome"/>
</dbReference>
<organism evidence="1 2">
    <name type="scientific">Solitalea canadensis (strain ATCC 29591 / DSM 3403 / JCM 21819 / LMG 8368 / NBRC 15130 / NCIMB 12057 / USAM 9D)</name>
    <name type="common">Flexibacter canadensis</name>
    <dbReference type="NCBI Taxonomy" id="929556"/>
    <lineage>
        <taxon>Bacteria</taxon>
        <taxon>Pseudomonadati</taxon>
        <taxon>Bacteroidota</taxon>
        <taxon>Sphingobacteriia</taxon>
        <taxon>Sphingobacteriales</taxon>
        <taxon>Sphingobacteriaceae</taxon>
        <taxon>Solitalea</taxon>
    </lineage>
</organism>
<gene>
    <name evidence="1" type="ordered locus">Solca_3156</name>
</gene>
<accession>H8KNN6</accession>
<evidence type="ECO:0008006" key="3">
    <source>
        <dbReference type="Google" id="ProtNLM"/>
    </source>
</evidence>
<dbReference type="KEGG" id="scn:Solca_3156"/>
<proteinExistence type="predicted"/>
<dbReference type="HOGENOM" id="CLU_026001_1_2_10"/>
<dbReference type="STRING" id="929556.Solca_3156"/>
<name>H8KNN6_SOLCM</name>
<dbReference type="Pfam" id="PF08811">
    <property type="entry name" value="DUF1800"/>
    <property type="match status" value="1"/>
</dbReference>
<dbReference type="InterPro" id="IPR014917">
    <property type="entry name" value="DUF1800"/>
</dbReference>
<dbReference type="AlphaFoldDB" id="H8KNN6"/>